<evidence type="ECO:0008006" key="2">
    <source>
        <dbReference type="Google" id="ProtNLM"/>
    </source>
</evidence>
<reference evidence="1" key="1">
    <citation type="submission" date="2016-01" db="EMBL/GenBank/DDBJ databases">
        <title>Reference transcriptome for the parasite Schistocephalus solidus: insights into the molecular evolution of parasitism.</title>
        <authorList>
            <person name="Hebert F.O."/>
            <person name="Grambauer S."/>
            <person name="Barber I."/>
            <person name="Landry C.R."/>
            <person name="Aubin-Horth N."/>
        </authorList>
    </citation>
    <scope>NUCLEOTIDE SEQUENCE</scope>
</reference>
<sequence>SLLSFSGDSRLHATLGRGPTKPDSALGVDVWTKIHTEAVCFVDFAAAFDSVHRESLWQIIALDSVPPKIIVITKAYYRSTTAYHSVFGLAFDKVVSCRPFCSTTLLNGFLGRPYVKRMGLSLHQDAD</sequence>
<feature type="non-terminal residue" evidence="1">
    <location>
        <position position="1"/>
    </location>
</feature>
<evidence type="ECO:0000313" key="1">
    <source>
        <dbReference type="EMBL" id="JAP61122.1"/>
    </source>
</evidence>
<name>A0A0V0J664_SCHSO</name>
<accession>A0A0V0J664</accession>
<proteinExistence type="predicted"/>
<protein>
    <recommendedName>
        <fullName evidence="2">Reverse transcriptase domain-containing protein</fullName>
    </recommendedName>
</protein>
<gene>
    <name evidence="1" type="ORF">TR117214</name>
</gene>
<organism evidence="1">
    <name type="scientific">Schistocephalus solidus</name>
    <name type="common">Tapeworm</name>
    <dbReference type="NCBI Taxonomy" id="70667"/>
    <lineage>
        <taxon>Eukaryota</taxon>
        <taxon>Metazoa</taxon>
        <taxon>Spiralia</taxon>
        <taxon>Lophotrochozoa</taxon>
        <taxon>Platyhelminthes</taxon>
        <taxon>Cestoda</taxon>
        <taxon>Eucestoda</taxon>
        <taxon>Diphyllobothriidea</taxon>
        <taxon>Diphyllobothriidae</taxon>
        <taxon>Schistocephalus</taxon>
    </lineage>
</organism>
<dbReference type="AlphaFoldDB" id="A0A0V0J664"/>
<dbReference type="EMBL" id="GEEE01002103">
    <property type="protein sequence ID" value="JAP61122.1"/>
    <property type="molecule type" value="Transcribed_RNA"/>
</dbReference>